<evidence type="ECO:0000256" key="5">
    <source>
        <dbReference type="ARBA" id="ARBA00023136"/>
    </source>
</evidence>
<evidence type="ECO:0000313" key="8">
    <source>
        <dbReference type="Proteomes" id="UP001596103"/>
    </source>
</evidence>
<dbReference type="Proteomes" id="UP001596103">
    <property type="component" value="Unassembled WGS sequence"/>
</dbReference>
<accession>A0ABW0J8G1</accession>
<evidence type="ECO:0000256" key="3">
    <source>
        <dbReference type="ARBA" id="ARBA00022692"/>
    </source>
</evidence>
<feature type="transmembrane region" description="Helical" evidence="6">
    <location>
        <begin position="70"/>
        <end position="88"/>
    </location>
</feature>
<feature type="transmembrane region" description="Helical" evidence="6">
    <location>
        <begin position="46"/>
        <end position="63"/>
    </location>
</feature>
<evidence type="ECO:0000256" key="4">
    <source>
        <dbReference type="ARBA" id="ARBA00022989"/>
    </source>
</evidence>
<dbReference type="Pfam" id="PF03788">
    <property type="entry name" value="LrgA"/>
    <property type="match status" value="1"/>
</dbReference>
<keyword evidence="8" id="KW-1185">Reference proteome</keyword>
<comment type="caution">
    <text evidence="7">The sequence shown here is derived from an EMBL/GenBank/DDBJ whole genome shotgun (WGS) entry which is preliminary data.</text>
</comment>
<keyword evidence="4 6" id="KW-1133">Transmembrane helix</keyword>
<dbReference type="RefSeq" id="WP_377711338.1">
    <property type="nucleotide sequence ID" value="NZ_JBHSMP010000013.1"/>
</dbReference>
<dbReference type="EMBL" id="JBHSMP010000013">
    <property type="protein sequence ID" value="MFC5429262.1"/>
    <property type="molecule type" value="Genomic_DNA"/>
</dbReference>
<evidence type="ECO:0000256" key="6">
    <source>
        <dbReference type="SAM" id="Phobius"/>
    </source>
</evidence>
<feature type="transmembrane region" description="Helical" evidence="6">
    <location>
        <begin position="100"/>
        <end position="122"/>
    </location>
</feature>
<dbReference type="InterPro" id="IPR005538">
    <property type="entry name" value="LrgA/CidA"/>
</dbReference>
<comment type="subcellular location">
    <subcellularLocation>
        <location evidence="1">Cell membrane</location>
        <topology evidence="1">Multi-pass membrane protein</topology>
    </subcellularLocation>
</comment>
<proteinExistence type="predicted"/>
<protein>
    <submittedName>
        <fullName evidence="7">CidA/LrgA family protein</fullName>
    </submittedName>
</protein>
<evidence type="ECO:0000256" key="2">
    <source>
        <dbReference type="ARBA" id="ARBA00022475"/>
    </source>
</evidence>
<keyword evidence="5 6" id="KW-0472">Membrane</keyword>
<name>A0ABW0J8G1_9BURK</name>
<evidence type="ECO:0000256" key="1">
    <source>
        <dbReference type="ARBA" id="ARBA00004651"/>
    </source>
</evidence>
<gene>
    <name evidence="7" type="ORF">ACFPTO_10685</name>
</gene>
<keyword evidence="3 6" id="KW-0812">Transmembrane</keyword>
<dbReference type="PANTHER" id="PTHR33931">
    <property type="entry name" value="HOLIN-LIKE PROTEIN CIDA-RELATED"/>
    <property type="match status" value="1"/>
</dbReference>
<keyword evidence="2" id="KW-1003">Cell membrane</keyword>
<feature type="transmembrane region" description="Helical" evidence="6">
    <location>
        <begin position="20"/>
        <end position="40"/>
    </location>
</feature>
<organism evidence="7 8">
    <name type="scientific">Paraburkholderia denitrificans</name>
    <dbReference type="NCBI Taxonomy" id="694025"/>
    <lineage>
        <taxon>Bacteria</taxon>
        <taxon>Pseudomonadati</taxon>
        <taxon>Pseudomonadota</taxon>
        <taxon>Betaproteobacteria</taxon>
        <taxon>Burkholderiales</taxon>
        <taxon>Burkholderiaceae</taxon>
        <taxon>Paraburkholderia</taxon>
    </lineage>
</organism>
<dbReference type="PANTHER" id="PTHR33931:SF2">
    <property type="entry name" value="HOLIN-LIKE PROTEIN CIDA"/>
    <property type="match status" value="1"/>
</dbReference>
<reference evidence="8" key="1">
    <citation type="journal article" date="2019" name="Int. J. Syst. Evol. Microbiol.">
        <title>The Global Catalogue of Microorganisms (GCM) 10K type strain sequencing project: providing services to taxonomists for standard genome sequencing and annotation.</title>
        <authorList>
            <consortium name="The Broad Institute Genomics Platform"/>
            <consortium name="The Broad Institute Genome Sequencing Center for Infectious Disease"/>
            <person name="Wu L."/>
            <person name="Ma J."/>
        </authorList>
    </citation>
    <scope>NUCLEOTIDE SEQUENCE [LARGE SCALE GENOMIC DNA]</scope>
    <source>
        <strain evidence="8">CCUG 56042</strain>
    </source>
</reference>
<sequence length="134" mass="14093">MTAQTQTRATVPAFGIRSVLQAGGLIAAFVALTFAGKWLGVPVNPALTGFVVVLAALFVRLVPVSAVESGARLLISQSALFLIPPVVAVARQRDLLEANWWPLVVIVIGGTVICTAATSFTVELATRALQRRQA</sequence>
<evidence type="ECO:0000313" key="7">
    <source>
        <dbReference type="EMBL" id="MFC5429262.1"/>
    </source>
</evidence>